<dbReference type="AlphaFoldDB" id="A0A0H0XQ79"/>
<evidence type="ECO:0008006" key="5">
    <source>
        <dbReference type="Google" id="ProtNLM"/>
    </source>
</evidence>
<evidence type="ECO:0000256" key="2">
    <source>
        <dbReference type="SAM" id="Phobius"/>
    </source>
</evidence>
<proteinExistence type="predicted"/>
<keyword evidence="2" id="KW-0472">Membrane</keyword>
<feature type="transmembrane region" description="Helical" evidence="2">
    <location>
        <begin position="338"/>
        <end position="356"/>
    </location>
</feature>
<dbReference type="RefSeq" id="WP_047092348.1">
    <property type="nucleotide sequence ID" value="NZ_LBHU01000001.1"/>
</dbReference>
<sequence>MSDLLDGIGTATEGGLFARALEPDSGARKPHPDQPETCLNCGAQLTGAYCQACGQKGHLHRTIGAFMHDLLHGALHFEGKLWRTLPVLIFRPGKLTRRYIDGERARFVSPMALFLFGVFLMFAVFQMVGLTAPSDIDPEQAFEDTLSDAHAAAETEIGVIRNDLETQDLNDAERAELEERLALLETYLGENPDAERSIAGDLLRGIRDGASGERDGAATYPAKTSPAADQNDERIDLAEGGGTAVSLASEETGVDFIDSAVAKWRANPSLMLYKLQANAYKFSWLLIPISIPFVWLLFAWKRRFKAYDHAIFVTYSLSFMTLLFVTASLVANAGAHEIFVVLPLLIIPPVHLYKQLRGAYELSRFGAFWRLLVLSAFIWIVAALFFQILFLLGST</sequence>
<feature type="transmembrane region" description="Helical" evidence="2">
    <location>
        <begin position="312"/>
        <end position="332"/>
    </location>
</feature>
<feature type="region of interest" description="Disordered" evidence="1">
    <location>
        <begin position="210"/>
        <end position="229"/>
    </location>
</feature>
<evidence type="ECO:0000313" key="3">
    <source>
        <dbReference type="EMBL" id="KLI64484.1"/>
    </source>
</evidence>
<dbReference type="Proteomes" id="UP000053455">
    <property type="component" value="Unassembled WGS sequence"/>
</dbReference>
<dbReference type="OrthoDB" id="9111327at2"/>
<comment type="caution">
    <text evidence="3">The sequence shown here is derived from an EMBL/GenBank/DDBJ whole genome shotgun (WGS) entry which is preliminary data.</text>
</comment>
<accession>A0A0H0XQ79</accession>
<feature type="transmembrane region" description="Helical" evidence="2">
    <location>
        <begin position="107"/>
        <end position="128"/>
    </location>
</feature>
<dbReference type="InterPro" id="IPR022134">
    <property type="entry name" value="DUF3667"/>
</dbReference>
<feature type="transmembrane region" description="Helical" evidence="2">
    <location>
        <begin position="368"/>
        <end position="392"/>
    </location>
</feature>
<protein>
    <recommendedName>
        <fullName evidence="5">DUF3667 domain-containing protein</fullName>
    </recommendedName>
</protein>
<organism evidence="3 4">
    <name type="scientific">Aurantiacibacter marinus</name>
    <dbReference type="NCBI Taxonomy" id="874156"/>
    <lineage>
        <taxon>Bacteria</taxon>
        <taxon>Pseudomonadati</taxon>
        <taxon>Pseudomonadota</taxon>
        <taxon>Alphaproteobacteria</taxon>
        <taxon>Sphingomonadales</taxon>
        <taxon>Erythrobacteraceae</taxon>
        <taxon>Aurantiacibacter</taxon>
    </lineage>
</organism>
<keyword evidence="2" id="KW-1133">Transmembrane helix</keyword>
<name>A0A0H0XQ79_9SPHN</name>
<dbReference type="PATRIC" id="fig|874156.12.peg.522"/>
<keyword evidence="2" id="KW-0812">Transmembrane</keyword>
<feature type="transmembrane region" description="Helical" evidence="2">
    <location>
        <begin position="282"/>
        <end position="300"/>
    </location>
</feature>
<dbReference type="STRING" id="874156.GCA_001021555_00779"/>
<dbReference type="Pfam" id="PF12412">
    <property type="entry name" value="DUF3667"/>
    <property type="match status" value="1"/>
</dbReference>
<evidence type="ECO:0000313" key="4">
    <source>
        <dbReference type="Proteomes" id="UP000053455"/>
    </source>
</evidence>
<gene>
    <name evidence="3" type="ORF">AAV99_02510</name>
</gene>
<evidence type="ECO:0000256" key="1">
    <source>
        <dbReference type="SAM" id="MobiDB-lite"/>
    </source>
</evidence>
<keyword evidence="4" id="KW-1185">Reference proteome</keyword>
<dbReference type="EMBL" id="LBHU01000001">
    <property type="protein sequence ID" value="KLI64484.1"/>
    <property type="molecule type" value="Genomic_DNA"/>
</dbReference>
<reference evidence="3 4" key="1">
    <citation type="submission" date="2015-04" db="EMBL/GenBank/DDBJ databases">
        <title>The draft genome sequence of Erythrobacter marinus HWDM-33.</title>
        <authorList>
            <person name="Zhuang L."/>
            <person name="Liu Y."/>
            <person name="Shao Z."/>
        </authorList>
    </citation>
    <scope>NUCLEOTIDE SEQUENCE [LARGE SCALE GENOMIC DNA]</scope>
    <source>
        <strain evidence="3 4">HWDM-33</strain>
    </source>
</reference>